<keyword evidence="4 5" id="KW-0472">Membrane</keyword>
<keyword evidence="2 5" id="KW-0812">Transmembrane</keyword>
<protein>
    <submittedName>
        <fullName evidence="7">Membrane protein</fullName>
    </submittedName>
</protein>
<dbReference type="PANTHER" id="PTHR43077">
    <property type="entry name" value="TRANSPORT PERMEASE YVFS-RELATED"/>
    <property type="match status" value="1"/>
</dbReference>
<evidence type="ECO:0000256" key="3">
    <source>
        <dbReference type="ARBA" id="ARBA00022989"/>
    </source>
</evidence>
<comment type="subcellular location">
    <subcellularLocation>
        <location evidence="1">Membrane</location>
        <topology evidence="1">Multi-pass membrane protein</topology>
    </subcellularLocation>
</comment>
<dbReference type="STRING" id="44251.PDUR_06190"/>
<dbReference type="InterPro" id="IPR051328">
    <property type="entry name" value="T7SS_ABC-Transporter"/>
</dbReference>
<feature type="transmembrane region" description="Helical" evidence="5">
    <location>
        <begin position="747"/>
        <end position="766"/>
    </location>
</feature>
<dbReference type="OrthoDB" id="9811483at2"/>
<dbReference type="NCBIfam" id="TIGR03061">
    <property type="entry name" value="pip_yhgE_Nterm"/>
    <property type="match status" value="1"/>
</dbReference>
<keyword evidence="3 5" id="KW-1133">Transmembrane helix</keyword>
<dbReference type="InterPro" id="IPR017500">
    <property type="entry name" value="Phage_infect_YhgE_N"/>
</dbReference>
<sequence>MKSLSVFKKDAGAALKKPMMLITILAVLFIPTLYSGVYLKAFWDPYGNLDKMPVAIVNEDKGADYEGTKLNAGQDLVEELKKSKDFNWVFVNREQAEAGLNKDEYYVAIIVPENFSANAATVLDDHPKPAQLIYEPKQGENFTASTIAGSAAKELKAKVSAKITEAYTNSVFDNITEISNGLGEASDGAAKIADGAGQLDDGAAKLKNNLVVLTEGAGKLLSGIQPLKQGAAAIKSGAAELHTGGSSLASGLNQLSAAHKQLAAGAAQSAAGAKQLSGGLQQSAQGAAQLKSGAGAVADGSSKLKNGAESVADGSAKLQAGLTASVDGSAQLADGLKASAEGSAKVSAGAKSVSDGLQQLAQANPQLAASADVQKLIAASKAVADGSAQLQQSQAQLVQGASDLHSGQAQLAQGAAQVHDGAQKLAAGAGQLNSGAKQLGGGAQQLAEGQQRLASGAASLATGGGKLAAGMQQFGAKLGSAAAGGSKLAAGSAKLEAGASSLAAGVAKLGGGIGSVAEGSQKLSDGAGDLKDGTADLKTGSSELAGKLNDAADKTGGVKAADETVSMFAEPVELNQETLSEVPNYGTGLAPYFLSLGLFVGALMCTIIISLRSTTVEEASRFNRFASRTLIFSAMSVLQSIVVASIMLYGLGLEVQSVPRFYAFTFIASLSFMWLIQALVTWLDQPGRFVAIVLLIFQLTTSAGTFPLELIPKWMQSLHPLLPMSYSVQGFRSVISTGDYGRMWSDAGTLAIYGAVFLVFTLLYFISRGRDEKTEINSEQVLSV</sequence>
<feature type="transmembrane region" description="Helical" evidence="5">
    <location>
        <begin position="689"/>
        <end position="708"/>
    </location>
</feature>
<dbReference type="NCBIfam" id="TIGR03062">
    <property type="entry name" value="pip_yhgE_Cterm"/>
    <property type="match status" value="1"/>
</dbReference>
<dbReference type="InterPro" id="IPR017501">
    <property type="entry name" value="Phage_infect_YhgE_C"/>
</dbReference>
<dbReference type="Proteomes" id="UP000029409">
    <property type="component" value="Chromosome"/>
</dbReference>
<dbReference type="Pfam" id="PF12698">
    <property type="entry name" value="ABC2_membrane_3"/>
    <property type="match status" value="2"/>
</dbReference>
<evidence type="ECO:0000259" key="6">
    <source>
        <dbReference type="Pfam" id="PF12698"/>
    </source>
</evidence>
<proteinExistence type="predicted"/>
<feature type="domain" description="ABC-2 type transporter transmembrane" evidence="6">
    <location>
        <begin position="573"/>
        <end position="763"/>
    </location>
</feature>
<name>A0A089IRC0_PAEDU</name>
<evidence type="ECO:0000256" key="1">
    <source>
        <dbReference type="ARBA" id="ARBA00004141"/>
    </source>
</evidence>
<organism evidence="7 8">
    <name type="scientific">Paenibacillus durus</name>
    <name type="common">Paenibacillus azotofixans</name>
    <dbReference type="NCBI Taxonomy" id="44251"/>
    <lineage>
        <taxon>Bacteria</taxon>
        <taxon>Bacillati</taxon>
        <taxon>Bacillota</taxon>
        <taxon>Bacilli</taxon>
        <taxon>Bacillales</taxon>
        <taxon>Paenibacillaceae</taxon>
        <taxon>Paenibacillus</taxon>
    </lineage>
</organism>
<dbReference type="Gene3D" id="1.10.287.950">
    <property type="entry name" value="Methyl-accepting chemotaxis protein"/>
    <property type="match status" value="1"/>
</dbReference>
<dbReference type="InterPro" id="IPR013525">
    <property type="entry name" value="ABC2_TM"/>
</dbReference>
<dbReference type="GO" id="GO:0016020">
    <property type="term" value="C:membrane"/>
    <property type="evidence" value="ECO:0007669"/>
    <property type="project" value="UniProtKB-SubCell"/>
</dbReference>
<evidence type="ECO:0000256" key="5">
    <source>
        <dbReference type="SAM" id="Phobius"/>
    </source>
</evidence>
<evidence type="ECO:0000256" key="4">
    <source>
        <dbReference type="ARBA" id="ARBA00023136"/>
    </source>
</evidence>
<feature type="transmembrane region" description="Helical" evidence="5">
    <location>
        <begin position="661"/>
        <end position="682"/>
    </location>
</feature>
<gene>
    <name evidence="7" type="ORF">PDUR_06190</name>
</gene>
<dbReference type="GO" id="GO:0140359">
    <property type="term" value="F:ABC-type transporter activity"/>
    <property type="evidence" value="ECO:0007669"/>
    <property type="project" value="InterPro"/>
</dbReference>
<feature type="transmembrane region" description="Helical" evidence="5">
    <location>
        <begin position="630"/>
        <end position="649"/>
    </location>
</feature>
<feature type="transmembrane region" description="Helical" evidence="5">
    <location>
        <begin position="21"/>
        <end position="43"/>
    </location>
</feature>
<evidence type="ECO:0000313" key="8">
    <source>
        <dbReference type="Proteomes" id="UP000029409"/>
    </source>
</evidence>
<dbReference type="EMBL" id="CP009288">
    <property type="protein sequence ID" value="AIQ11584.1"/>
    <property type="molecule type" value="Genomic_DNA"/>
</dbReference>
<dbReference type="eggNOG" id="COG1511">
    <property type="taxonomic scope" value="Bacteria"/>
</dbReference>
<dbReference type="RefSeq" id="WP_042205484.1">
    <property type="nucleotide sequence ID" value="NZ_CP009288.1"/>
</dbReference>
<evidence type="ECO:0000313" key="7">
    <source>
        <dbReference type="EMBL" id="AIQ11584.1"/>
    </source>
</evidence>
<feature type="domain" description="ABC-2 type transporter transmembrane" evidence="6">
    <location>
        <begin position="23"/>
        <end position="165"/>
    </location>
</feature>
<dbReference type="NCBIfam" id="TIGR03057">
    <property type="entry name" value="xxxLxxG_by_4"/>
    <property type="match status" value="4"/>
</dbReference>
<dbReference type="KEGG" id="pdu:PDUR_06190"/>
<feature type="transmembrane region" description="Helical" evidence="5">
    <location>
        <begin position="589"/>
        <end position="609"/>
    </location>
</feature>
<dbReference type="Gene3D" id="3.40.1710.10">
    <property type="entry name" value="abc type-2 transporter like domain"/>
    <property type="match status" value="1"/>
</dbReference>
<accession>A0A089IRC0</accession>
<dbReference type="PANTHER" id="PTHR43077:SF5">
    <property type="entry name" value="PHAGE INFECTION PROTEIN"/>
    <property type="match status" value="1"/>
</dbReference>
<keyword evidence="8" id="KW-1185">Reference proteome</keyword>
<evidence type="ECO:0000256" key="2">
    <source>
        <dbReference type="ARBA" id="ARBA00022692"/>
    </source>
</evidence>
<reference evidence="7 8" key="1">
    <citation type="submission" date="2014-08" db="EMBL/GenBank/DDBJ databases">
        <title>Comparative genomics of the Paenibacillus odorifer group.</title>
        <authorList>
            <person name="den Bakker H.C."/>
            <person name="Tsai Y.-C."/>
            <person name="Martin N."/>
            <person name="Korlach J."/>
            <person name="Wiedmann M."/>
        </authorList>
    </citation>
    <scope>NUCLEOTIDE SEQUENCE [LARGE SCALE GENOMIC DNA]</scope>
    <source>
        <strain evidence="7 8">DSM 1735</strain>
    </source>
</reference>
<dbReference type="InterPro" id="IPR023908">
    <property type="entry name" value="xxxLxxG_rpt"/>
</dbReference>
<dbReference type="AlphaFoldDB" id="A0A089IRC0"/>